<dbReference type="GO" id="GO:0003700">
    <property type="term" value="F:DNA-binding transcription factor activity"/>
    <property type="evidence" value="ECO:0007669"/>
    <property type="project" value="InterPro"/>
</dbReference>
<evidence type="ECO:0000313" key="9">
    <source>
        <dbReference type="EMBL" id="SDL87836.1"/>
    </source>
</evidence>
<dbReference type="InterPro" id="IPR009057">
    <property type="entry name" value="Homeodomain-like_sf"/>
</dbReference>
<dbReference type="InterPro" id="IPR011006">
    <property type="entry name" value="CheY-like_superfamily"/>
</dbReference>
<name>A0A1G9NMM1_9FIRM</name>
<dbReference type="STRING" id="1121325.SAMN04515677_10410"/>
<evidence type="ECO:0000256" key="6">
    <source>
        <dbReference type="PROSITE-ProRule" id="PRU00169"/>
    </source>
</evidence>
<evidence type="ECO:0000256" key="5">
    <source>
        <dbReference type="ARBA" id="ARBA00024867"/>
    </source>
</evidence>
<feature type="modified residue" description="4-aspartylphosphate" evidence="6">
    <location>
        <position position="55"/>
    </location>
</feature>
<gene>
    <name evidence="9" type="ORF">SAMN04515677_10410</name>
</gene>
<keyword evidence="3" id="KW-0238">DNA-binding</keyword>
<keyword evidence="6" id="KW-0597">Phosphoprotein</keyword>
<dbReference type="EMBL" id="FNGW01000004">
    <property type="protein sequence ID" value="SDL87836.1"/>
    <property type="molecule type" value="Genomic_DNA"/>
</dbReference>
<dbReference type="GO" id="GO:0043565">
    <property type="term" value="F:sequence-specific DNA binding"/>
    <property type="evidence" value="ECO:0007669"/>
    <property type="project" value="InterPro"/>
</dbReference>
<evidence type="ECO:0000256" key="4">
    <source>
        <dbReference type="ARBA" id="ARBA00023163"/>
    </source>
</evidence>
<dbReference type="InterPro" id="IPR020449">
    <property type="entry name" value="Tscrpt_reg_AraC-type_HTH"/>
</dbReference>
<comment type="function">
    <text evidence="5">May play the central regulatory role in sporulation. It may be an element of the effector pathway responsible for the activation of sporulation genes in response to nutritional stress. Spo0A may act in concert with spo0H (a sigma factor) to control the expression of some genes that are critical to the sporulation process.</text>
</comment>
<dbReference type="SUPFAM" id="SSF46689">
    <property type="entry name" value="Homeodomain-like"/>
    <property type="match status" value="2"/>
</dbReference>
<dbReference type="Pfam" id="PF00072">
    <property type="entry name" value="Response_reg"/>
    <property type="match status" value="1"/>
</dbReference>
<dbReference type="Proteomes" id="UP000199068">
    <property type="component" value="Unassembled WGS sequence"/>
</dbReference>
<dbReference type="PROSITE" id="PS00041">
    <property type="entry name" value="HTH_ARAC_FAMILY_1"/>
    <property type="match status" value="1"/>
</dbReference>
<dbReference type="Gene3D" id="3.40.50.2300">
    <property type="match status" value="1"/>
</dbReference>
<evidence type="ECO:0000313" key="10">
    <source>
        <dbReference type="Proteomes" id="UP000199068"/>
    </source>
</evidence>
<protein>
    <recommendedName>
        <fullName evidence="1">Stage 0 sporulation protein A homolog</fullName>
    </recommendedName>
</protein>
<sequence length="251" mass="29066">MLNILIVEDEAPIRDWVVYTISNISKEFNVLASASNGKEAYDLAIKLKPQVIISDIKMPIMDGIELTKQIKKIMPETIVVLLTNYAEFSYAKQAISCGVYEYLVKSEIRPKELKELLEGINKNIKFENQEQLFVDKIGEKNIQTNSKVYSKAIEKAMKYIDSNYKEHISLGSISKYVYLSPEYFSRLFKEEVGENFITYLTLYRMKKAEYLIKNTDMKISQISNEVGYSNSGYFSKSYKKYKGVSPDEDRY</sequence>
<evidence type="ECO:0000256" key="2">
    <source>
        <dbReference type="ARBA" id="ARBA00023015"/>
    </source>
</evidence>
<dbReference type="RefSeq" id="WP_092725280.1">
    <property type="nucleotide sequence ID" value="NZ_FNGW01000004.1"/>
</dbReference>
<dbReference type="PROSITE" id="PS01124">
    <property type="entry name" value="HTH_ARAC_FAMILY_2"/>
    <property type="match status" value="1"/>
</dbReference>
<evidence type="ECO:0000256" key="1">
    <source>
        <dbReference type="ARBA" id="ARBA00018672"/>
    </source>
</evidence>
<dbReference type="Pfam" id="PF12833">
    <property type="entry name" value="HTH_18"/>
    <property type="match status" value="1"/>
</dbReference>
<keyword evidence="2" id="KW-0805">Transcription regulation</keyword>
<dbReference type="InterPro" id="IPR001789">
    <property type="entry name" value="Sig_transdc_resp-reg_receiver"/>
</dbReference>
<feature type="domain" description="HTH araC/xylS-type" evidence="7">
    <location>
        <begin position="154"/>
        <end position="251"/>
    </location>
</feature>
<dbReference type="PRINTS" id="PR00032">
    <property type="entry name" value="HTHARAC"/>
</dbReference>
<dbReference type="SMART" id="SM00342">
    <property type="entry name" value="HTH_ARAC"/>
    <property type="match status" value="1"/>
</dbReference>
<dbReference type="PANTHER" id="PTHR43280:SF2">
    <property type="entry name" value="HTH-TYPE TRANSCRIPTIONAL REGULATOR EXSA"/>
    <property type="match status" value="1"/>
</dbReference>
<dbReference type="InterPro" id="IPR018062">
    <property type="entry name" value="HTH_AraC-typ_CS"/>
</dbReference>
<dbReference type="PROSITE" id="PS50110">
    <property type="entry name" value="RESPONSE_REGULATORY"/>
    <property type="match status" value="1"/>
</dbReference>
<organism evidence="9 10">
    <name type="scientific">Romboutsia lituseburensis DSM 797</name>
    <dbReference type="NCBI Taxonomy" id="1121325"/>
    <lineage>
        <taxon>Bacteria</taxon>
        <taxon>Bacillati</taxon>
        <taxon>Bacillota</taxon>
        <taxon>Clostridia</taxon>
        <taxon>Peptostreptococcales</taxon>
        <taxon>Peptostreptococcaceae</taxon>
        <taxon>Romboutsia</taxon>
    </lineage>
</organism>
<dbReference type="CDD" id="cd17536">
    <property type="entry name" value="REC_YesN-like"/>
    <property type="match status" value="1"/>
</dbReference>
<evidence type="ECO:0000256" key="3">
    <source>
        <dbReference type="ARBA" id="ARBA00023125"/>
    </source>
</evidence>
<dbReference type="Gene3D" id="1.10.10.60">
    <property type="entry name" value="Homeodomain-like"/>
    <property type="match status" value="2"/>
</dbReference>
<keyword evidence="4" id="KW-0804">Transcription</keyword>
<dbReference type="SMART" id="SM00448">
    <property type="entry name" value="REC"/>
    <property type="match status" value="1"/>
</dbReference>
<accession>A0A1G9NMM1</accession>
<dbReference type="SUPFAM" id="SSF52172">
    <property type="entry name" value="CheY-like"/>
    <property type="match status" value="1"/>
</dbReference>
<feature type="domain" description="Response regulatory" evidence="8">
    <location>
        <begin position="3"/>
        <end position="120"/>
    </location>
</feature>
<dbReference type="GO" id="GO:0000160">
    <property type="term" value="P:phosphorelay signal transduction system"/>
    <property type="evidence" value="ECO:0007669"/>
    <property type="project" value="InterPro"/>
</dbReference>
<reference evidence="9 10" key="1">
    <citation type="submission" date="2016-10" db="EMBL/GenBank/DDBJ databases">
        <authorList>
            <person name="de Groot N.N."/>
        </authorList>
    </citation>
    <scope>NUCLEOTIDE SEQUENCE [LARGE SCALE GENOMIC DNA]</scope>
    <source>
        <strain evidence="9 10">DSM 797</strain>
    </source>
</reference>
<evidence type="ECO:0000259" key="8">
    <source>
        <dbReference type="PROSITE" id="PS50110"/>
    </source>
</evidence>
<keyword evidence="10" id="KW-1185">Reference proteome</keyword>
<proteinExistence type="predicted"/>
<dbReference type="AlphaFoldDB" id="A0A1G9NMM1"/>
<dbReference type="PANTHER" id="PTHR43280">
    <property type="entry name" value="ARAC-FAMILY TRANSCRIPTIONAL REGULATOR"/>
    <property type="match status" value="1"/>
</dbReference>
<dbReference type="InterPro" id="IPR018060">
    <property type="entry name" value="HTH_AraC"/>
</dbReference>
<evidence type="ECO:0000259" key="7">
    <source>
        <dbReference type="PROSITE" id="PS01124"/>
    </source>
</evidence>